<name>A0A7W8UJY3_9HYPH</name>
<evidence type="ECO:0000313" key="2">
    <source>
        <dbReference type="Proteomes" id="UP000528824"/>
    </source>
</evidence>
<dbReference type="Proteomes" id="UP000528824">
    <property type="component" value="Unassembled WGS sequence"/>
</dbReference>
<proteinExistence type="predicted"/>
<dbReference type="EMBL" id="JACHBC010000001">
    <property type="protein sequence ID" value="MBB5559376.1"/>
    <property type="molecule type" value="Genomic_DNA"/>
</dbReference>
<reference evidence="1 2" key="1">
    <citation type="submission" date="2020-08" db="EMBL/GenBank/DDBJ databases">
        <title>Genomic Encyclopedia of Type Strains, Phase IV (KMG-V): Genome sequencing to study the core and pangenomes of soil and plant-associated prokaryotes.</title>
        <authorList>
            <person name="Whitman W."/>
        </authorList>
    </citation>
    <scope>NUCLEOTIDE SEQUENCE [LARGE SCALE GENOMIC DNA]</scope>
    <source>
        <strain evidence="1 2">SEMIA 4034</strain>
    </source>
</reference>
<comment type="caution">
    <text evidence="1">The sequence shown here is derived from an EMBL/GenBank/DDBJ whole genome shotgun (WGS) entry which is preliminary data.</text>
</comment>
<keyword evidence="2" id="KW-1185">Reference proteome</keyword>
<dbReference type="AlphaFoldDB" id="A0A7W8UJY3"/>
<organism evidence="1 2">
    <name type="scientific">Rhizobium lentis</name>
    <dbReference type="NCBI Taxonomy" id="1138194"/>
    <lineage>
        <taxon>Bacteria</taxon>
        <taxon>Pseudomonadati</taxon>
        <taxon>Pseudomonadota</taxon>
        <taxon>Alphaproteobacteria</taxon>
        <taxon>Hyphomicrobiales</taxon>
        <taxon>Rhizobiaceae</taxon>
        <taxon>Rhizobium/Agrobacterium group</taxon>
        <taxon>Rhizobium</taxon>
    </lineage>
</organism>
<sequence length="82" mass="8879">MPPTTDRQARFLAFSSIHCDAKIVQALGAQMVTAQETLALSIGRDEDGRSSLPDVLDAQHSASISQASWRGRFSERAMGPSF</sequence>
<gene>
    <name evidence="1" type="ORF">GGI59_001003</name>
</gene>
<protein>
    <submittedName>
        <fullName evidence="1">Outer membrane protein TolC</fullName>
    </submittedName>
</protein>
<accession>A0A7W8UJY3</accession>
<evidence type="ECO:0000313" key="1">
    <source>
        <dbReference type="EMBL" id="MBB5559376.1"/>
    </source>
</evidence>